<gene>
    <name evidence="2" type="ORF">WCD74_04295</name>
</gene>
<dbReference type="SUPFAM" id="SSF54427">
    <property type="entry name" value="NTF2-like"/>
    <property type="match status" value="1"/>
</dbReference>
<dbReference type="CDD" id="cd00531">
    <property type="entry name" value="NTF2_like"/>
    <property type="match status" value="1"/>
</dbReference>
<evidence type="ECO:0000313" key="2">
    <source>
        <dbReference type="EMBL" id="MEJ2866972.1"/>
    </source>
</evidence>
<organism evidence="2 3">
    <name type="scientific">Actinomycetospora aurantiaca</name>
    <dbReference type="NCBI Taxonomy" id="3129233"/>
    <lineage>
        <taxon>Bacteria</taxon>
        <taxon>Bacillati</taxon>
        <taxon>Actinomycetota</taxon>
        <taxon>Actinomycetes</taxon>
        <taxon>Pseudonocardiales</taxon>
        <taxon>Pseudonocardiaceae</taxon>
        <taxon>Actinomycetospora</taxon>
    </lineage>
</organism>
<dbReference type="InterPro" id="IPR032710">
    <property type="entry name" value="NTF2-like_dom_sf"/>
</dbReference>
<reference evidence="2 3" key="1">
    <citation type="submission" date="2024-03" db="EMBL/GenBank/DDBJ databases">
        <title>Actinomycetospora sp. OC33-EN08, a novel actinomycete isolated from wild orchid (Aerides multiflora).</title>
        <authorList>
            <person name="Suriyachadkun C."/>
        </authorList>
    </citation>
    <scope>NUCLEOTIDE SEQUENCE [LARGE SCALE GENOMIC DNA]</scope>
    <source>
        <strain evidence="2 3">OC33-EN08</strain>
    </source>
</reference>
<proteinExistence type="predicted"/>
<keyword evidence="3" id="KW-1185">Reference proteome</keyword>
<dbReference type="InterPro" id="IPR037401">
    <property type="entry name" value="SnoaL-like"/>
</dbReference>
<dbReference type="PANTHER" id="PTHR38436:SF1">
    <property type="entry name" value="ESTER CYCLASE"/>
    <property type="match status" value="1"/>
</dbReference>
<sequence>MVHAFVMTPHLQESEYHRVAEEVGTAPVDGVILHLCVRGPEGVQYVELWESEEVFARSAAEHIVPAVERALGSVPDEPPRVEPFDVISLVGPFGPTESRKIAWAGADAWNAHDLDAFLALYGEDCELATPSGDGKGHQAVRDFWNETMTAFPDSHLTDVRITAAGDQVFEEGVVVGTNTGPSRAPDGSPIPPTGRSVSLPYAAFHRVADGKVVASRFYWDQLGMIGQMGLM</sequence>
<evidence type="ECO:0000313" key="3">
    <source>
        <dbReference type="Proteomes" id="UP001385809"/>
    </source>
</evidence>
<name>A0ABU8MI39_9PSEU</name>
<evidence type="ECO:0000259" key="1">
    <source>
        <dbReference type="Pfam" id="PF12680"/>
    </source>
</evidence>
<dbReference type="Proteomes" id="UP001385809">
    <property type="component" value="Unassembled WGS sequence"/>
</dbReference>
<dbReference type="InterPro" id="IPR009959">
    <property type="entry name" value="Cyclase_SnoaL-like"/>
</dbReference>
<dbReference type="RefSeq" id="WP_337693578.1">
    <property type="nucleotide sequence ID" value="NZ_JBBEGN010000001.1"/>
</dbReference>
<comment type="caution">
    <text evidence="2">The sequence shown here is derived from an EMBL/GenBank/DDBJ whole genome shotgun (WGS) entry which is preliminary data.</text>
</comment>
<dbReference type="PANTHER" id="PTHR38436">
    <property type="entry name" value="POLYKETIDE CYCLASE SNOAL-LIKE DOMAIN"/>
    <property type="match status" value="1"/>
</dbReference>
<dbReference type="EMBL" id="JBBEGN010000001">
    <property type="protein sequence ID" value="MEJ2866972.1"/>
    <property type="molecule type" value="Genomic_DNA"/>
</dbReference>
<dbReference type="Gene3D" id="3.10.450.50">
    <property type="match status" value="1"/>
</dbReference>
<protein>
    <submittedName>
        <fullName evidence="2">Nuclear transport factor 2 family protein</fullName>
    </submittedName>
</protein>
<feature type="domain" description="SnoaL-like" evidence="1">
    <location>
        <begin position="107"/>
        <end position="213"/>
    </location>
</feature>
<dbReference type="Pfam" id="PF12680">
    <property type="entry name" value="SnoaL_2"/>
    <property type="match status" value="1"/>
</dbReference>
<accession>A0ABU8MI39</accession>